<sequence>MKNILIVDDQKGIRLLLNEVFTKEGYNVYQAANGLEALKIIDCHKVDCMMLDMKIPGMNGLEILKSVGERNVKIPVFMMTAFEEEELIEEARRLGMTKYFRKPFNIFEIRDEVNVLLKEQE</sequence>
<accession>A0A396SET2</accession>
<evidence type="ECO:0000313" key="5">
    <source>
        <dbReference type="Proteomes" id="UP000265692"/>
    </source>
</evidence>
<dbReference type="AlphaFoldDB" id="A0A396SET2"/>
<dbReference type="InterPro" id="IPR050595">
    <property type="entry name" value="Bact_response_regulator"/>
</dbReference>
<gene>
    <name evidence="4" type="ORF">D1B33_04030</name>
</gene>
<dbReference type="SUPFAM" id="SSF52172">
    <property type="entry name" value="CheY-like"/>
    <property type="match status" value="1"/>
</dbReference>
<keyword evidence="1 2" id="KW-0597">Phosphoprotein</keyword>
<evidence type="ECO:0000259" key="3">
    <source>
        <dbReference type="PROSITE" id="PS50110"/>
    </source>
</evidence>
<comment type="caution">
    <text evidence="4">The sequence shown here is derived from an EMBL/GenBank/DDBJ whole genome shotgun (WGS) entry which is preliminary data.</text>
</comment>
<dbReference type="Proteomes" id="UP000265692">
    <property type="component" value="Unassembled WGS sequence"/>
</dbReference>
<evidence type="ECO:0000256" key="2">
    <source>
        <dbReference type="PROSITE-ProRule" id="PRU00169"/>
    </source>
</evidence>
<dbReference type="Pfam" id="PF00072">
    <property type="entry name" value="Response_reg"/>
    <property type="match status" value="1"/>
</dbReference>
<dbReference type="RefSeq" id="WP_118875034.1">
    <property type="nucleotide sequence ID" value="NZ_QWEI01000001.1"/>
</dbReference>
<dbReference type="OrthoDB" id="9808843at2"/>
<organism evidence="4 5">
    <name type="scientific">Ureibacillus yapensis</name>
    <dbReference type="NCBI Taxonomy" id="2304605"/>
    <lineage>
        <taxon>Bacteria</taxon>
        <taxon>Bacillati</taxon>
        <taxon>Bacillota</taxon>
        <taxon>Bacilli</taxon>
        <taxon>Bacillales</taxon>
        <taxon>Caryophanaceae</taxon>
        <taxon>Ureibacillus</taxon>
    </lineage>
</organism>
<evidence type="ECO:0000313" key="4">
    <source>
        <dbReference type="EMBL" id="RHW40026.1"/>
    </source>
</evidence>
<dbReference type="PANTHER" id="PTHR44591:SF3">
    <property type="entry name" value="RESPONSE REGULATORY DOMAIN-CONTAINING PROTEIN"/>
    <property type="match status" value="1"/>
</dbReference>
<dbReference type="SMART" id="SM00448">
    <property type="entry name" value="REC"/>
    <property type="match status" value="1"/>
</dbReference>
<reference evidence="4 5" key="1">
    <citation type="submission" date="2018-08" db="EMBL/GenBank/DDBJ databases">
        <title>Lysinibacillus sp. YLB-03 draft genome sequence.</title>
        <authorList>
            <person name="Yu L."/>
        </authorList>
    </citation>
    <scope>NUCLEOTIDE SEQUENCE [LARGE SCALE GENOMIC DNA]</scope>
    <source>
        <strain evidence="4 5">YLB-03</strain>
    </source>
</reference>
<dbReference type="GO" id="GO:0000160">
    <property type="term" value="P:phosphorelay signal transduction system"/>
    <property type="evidence" value="ECO:0007669"/>
    <property type="project" value="InterPro"/>
</dbReference>
<feature type="domain" description="Response regulatory" evidence="3">
    <location>
        <begin position="3"/>
        <end position="117"/>
    </location>
</feature>
<keyword evidence="5" id="KW-1185">Reference proteome</keyword>
<dbReference type="InterPro" id="IPR011006">
    <property type="entry name" value="CheY-like_superfamily"/>
</dbReference>
<dbReference type="PROSITE" id="PS50110">
    <property type="entry name" value="RESPONSE_REGULATORY"/>
    <property type="match status" value="1"/>
</dbReference>
<feature type="modified residue" description="4-aspartylphosphate" evidence="2">
    <location>
        <position position="52"/>
    </location>
</feature>
<protein>
    <submittedName>
        <fullName evidence="4">Response regulator</fullName>
    </submittedName>
</protein>
<dbReference type="InterPro" id="IPR001789">
    <property type="entry name" value="Sig_transdc_resp-reg_receiver"/>
</dbReference>
<proteinExistence type="predicted"/>
<dbReference type="EMBL" id="QWEI01000001">
    <property type="protein sequence ID" value="RHW40026.1"/>
    <property type="molecule type" value="Genomic_DNA"/>
</dbReference>
<dbReference type="Gene3D" id="3.40.50.2300">
    <property type="match status" value="1"/>
</dbReference>
<evidence type="ECO:0000256" key="1">
    <source>
        <dbReference type="ARBA" id="ARBA00022553"/>
    </source>
</evidence>
<name>A0A396SET2_9BACL</name>
<dbReference type="PANTHER" id="PTHR44591">
    <property type="entry name" value="STRESS RESPONSE REGULATOR PROTEIN 1"/>
    <property type="match status" value="1"/>
</dbReference>